<evidence type="ECO:0000313" key="2">
    <source>
        <dbReference type="Proteomes" id="UP000178116"/>
    </source>
</evidence>
<reference evidence="1 2" key="1">
    <citation type="journal article" date="2016" name="Nat. Commun.">
        <title>Thousands of microbial genomes shed light on interconnected biogeochemical processes in an aquifer system.</title>
        <authorList>
            <person name="Anantharaman K."/>
            <person name="Brown C.T."/>
            <person name="Hug L.A."/>
            <person name="Sharon I."/>
            <person name="Castelle C.J."/>
            <person name="Probst A.J."/>
            <person name="Thomas B.C."/>
            <person name="Singh A."/>
            <person name="Wilkins M.J."/>
            <person name="Karaoz U."/>
            <person name="Brodie E.L."/>
            <person name="Williams K.H."/>
            <person name="Hubbard S.S."/>
            <person name="Banfield J.F."/>
        </authorList>
    </citation>
    <scope>NUCLEOTIDE SEQUENCE [LARGE SCALE GENOMIC DNA]</scope>
</reference>
<protein>
    <submittedName>
        <fullName evidence="1">Uncharacterized protein</fullName>
    </submittedName>
</protein>
<comment type="caution">
    <text evidence="1">The sequence shown here is derived from an EMBL/GenBank/DDBJ whole genome shotgun (WGS) entry which is preliminary data.</text>
</comment>
<sequence>MDIHNERFVGLNKWALDFVKSDSAFFRFEARTHIYPKGQQERLNILPIYNSSIKKEESGTFYHGMWNKRPLYKYIFPDGRMYFEKLQEAIWSSGPVLFTALVDESGRWVPESLWTEEGIKA</sequence>
<dbReference type="AlphaFoldDB" id="A0A1G2LY46"/>
<evidence type="ECO:0000313" key="1">
    <source>
        <dbReference type="EMBL" id="OHA15721.1"/>
    </source>
</evidence>
<name>A0A1G2LY46_9BACT</name>
<dbReference type="EMBL" id="MHRA01000014">
    <property type="protein sequence ID" value="OHA15721.1"/>
    <property type="molecule type" value="Genomic_DNA"/>
</dbReference>
<accession>A0A1G2LY46</accession>
<dbReference type="Proteomes" id="UP000178116">
    <property type="component" value="Unassembled WGS sequence"/>
</dbReference>
<organism evidence="1 2">
    <name type="scientific">Candidatus Tagabacteria bacterium RIFCSPLOWO2_01_FULL_42_9</name>
    <dbReference type="NCBI Taxonomy" id="1802296"/>
    <lineage>
        <taxon>Bacteria</taxon>
        <taxon>Candidatus Tagaibacteriota</taxon>
    </lineage>
</organism>
<proteinExistence type="predicted"/>
<gene>
    <name evidence="1" type="ORF">A3A10_02025</name>
</gene>